<dbReference type="SMART" id="SM00862">
    <property type="entry name" value="Trans_reg_C"/>
    <property type="match status" value="1"/>
</dbReference>
<evidence type="ECO:0000313" key="9">
    <source>
        <dbReference type="Proteomes" id="UP001610818"/>
    </source>
</evidence>
<evidence type="ECO:0000256" key="1">
    <source>
        <dbReference type="ARBA" id="ARBA00005820"/>
    </source>
</evidence>
<gene>
    <name evidence="8" type="ORF">ACH4F9_27305</name>
</gene>
<dbReference type="PROSITE" id="PS51755">
    <property type="entry name" value="OMPR_PHOB"/>
    <property type="match status" value="1"/>
</dbReference>
<comment type="caution">
    <text evidence="8">The sequence shown here is derived from an EMBL/GenBank/DDBJ whole genome shotgun (WGS) entry which is preliminary data.</text>
</comment>
<name>A0ABW7QUQ5_9ACTN</name>
<comment type="similarity">
    <text evidence="1">Belongs to the AfsR/DnrI/RedD regulatory family.</text>
</comment>
<dbReference type="InterPro" id="IPR001867">
    <property type="entry name" value="OmpR/PhoB-type_DNA-bd"/>
</dbReference>
<feature type="domain" description="OmpR/PhoB-type" evidence="7">
    <location>
        <begin position="1"/>
        <end position="97"/>
    </location>
</feature>
<dbReference type="PANTHER" id="PTHR35807">
    <property type="entry name" value="TRANSCRIPTIONAL REGULATOR REDD-RELATED"/>
    <property type="match status" value="1"/>
</dbReference>
<dbReference type="InterPro" id="IPR036388">
    <property type="entry name" value="WH-like_DNA-bd_sf"/>
</dbReference>
<dbReference type="InterPro" id="IPR005158">
    <property type="entry name" value="BTAD"/>
</dbReference>
<dbReference type="RefSeq" id="WP_397715219.1">
    <property type="nucleotide sequence ID" value="NZ_JBIRGN010000005.1"/>
</dbReference>
<evidence type="ECO:0000259" key="7">
    <source>
        <dbReference type="PROSITE" id="PS51755"/>
    </source>
</evidence>
<dbReference type="EMBL" id="JBIRGQ010000005">
    <property type="protein sequence ID" value="MFH8548728.1"/>
    <property type="molecule type" value="Genomic_DNA"/>
</dbReference>
<keyword evidence="3" id="KW-0805">Transcription regulation</keyword>
<accession>A0ABW7QUQ5</accession>
<keyword evidence="5" id="KW-0804">Transcription</keyword>
<evidence type="ECO:0000256" key="4">
    <source>
        <dbReference type="ARBA" id="ARBA00023125"/>
    </source>
</evidence>
<dbReference type="Proteomes" id="UP001610818">
    <property type="component" value="Unassembled WGS sequence"/>
</dbReference>
<keyword evidence="9" id="KW-1185">Reference proteome</keyword>
<sequence>MQIRLLGPIQLIEENVPIVLPGEKLRTIMAVLALTPGTPVLAVDLLDELWGDKLPKTAGNSLQSHVARLRRILAQQTGRPSTRGLIRTSHSGYLLDVAPADVDALWFTRAVDTASRHMGVNHALAVKLLTDAFAVWRGPALLDAGDGLICRIAYARLEETRLIGRELFIEAHLQLGRHQQVIPELEQLLTQHPLRERFCEQLMTALYRSGRQADAISAYRRVQHNLSTELGIDPGPGTQRKFREVLQQAENLLRGPSGDVPTGLATAAVHTATALNGFGHPQNVPHSA</sequence>
<dbReference type="Gene3D" id="1.10.10.10">
    <property type="entry name" value="Winged helix-like DNA-binding domain superfamily/Winged helix DNA-binding domain"/>
    <property type="match status" value="1"/>
</dbReference>
<reference evidence="8 9" key="1">
    <citation type="submission" date="2024-10" db="EMBL/GenBank/DDBJ databases">
        <title>The Natural Products Discovery Center: Release of the First 8490 Sequenced Strains for Exploring Actinobacteria Biosynthetic Diversity.</title>
        <authorList>
            <person name="Kalkreuter E."/>
            <person name="Kautsar S.A."/>
            <person name="Yang D."/>
            <person name="Bader C.D."/>
            <person name="Teijaro C.N."/>
            <person name="Fluegel L."/>
            <person name="Davis C.M."/>
            <person name="Simpson J.R."/>
            <person name="Lauterbach L."/>
            <person name="Steele A.D."/>
            <person name="Gui C."/>
            <person name="Meng S."/>
            <person name="Li G."/>
            <person name="Viehrig K."/>
            <person name="Ye F."/>
            <person name="Su P."/>
            <person name="Kiefer A.F."/>
            <person name="Nichols A."/>
            <person name="Cepeda A.J."/>
            <person name="Yan W."/>
            <person name="Fan B."/>
            <person name="Jiang Y."/>
            <person name="Adhikari A."/>
            <person name="Zheng C.-J."/>
            <person name="Schuster L."/>
            <person name="Cowan T.M."/>
            <person name="Smanski M.J."/>
            <person name="Chevrette M.G."/>
            <person name="De Carvalho L.P.S."/>
            <person name="Shen B."/>
        </authorList>
    </citation>
    <scope>NUCLEOTIDE SEQUENCE [LARGE SCALE GENOMIC DNA]</scope>
    <source>
        <strain evidence="8 9">NPDC017990</strain>
    </source>
</reference>
<dbReference type="CDD" id="cd15831">
    <property type="entry name" value="BTAD"/>
    <property type="match status" value="1"/>
</dbReference>
<dbReference type="SMART" id="SM01043">
    <property type="entry name" value="BTAD"/>
    <property type="match status" value="1"/>
</dbReference>
<dbReference type="InterPro" id="IPR016032">
    <property type="entry name" value="Sig_transdc_resp-reg_C-effctor"/>
</dbReference>
<evidence type="ECO:0000256" key="6">
    <source>
        <dbReference type="PROSITE-ProRule" id="PRU01091"/>
    </source>
</evidence>
<feature type="DNA-binding region" description="OmpR/PhoB-type" evidence="6">
    <location>
        <begin position="1"/>
        <end position="97"/>
    </location>
</feature>
<dbReference type="Gene3D" id="1.25.40.10">
    <property type="entry name" value="Tetratricopeptide repeat domain"/>
    <property type="match status" value="1"/>
</dbReference>
<dbReference type="PANTHER" id="PTHR35807:SF1">
    <property type="entry name" value="TRANSCRIPTIONAL REGULATOR REDD"/>
    <property type="match status" value="1"/>
</dbReference>
<dbReference type="SUPFAM" id="SSF48452">
    <property type="entry name" value="TPR-like"/>
    <property type="match status" value="1"/>
</dbReference>
<keyword evidence="2" id="KW-0902">Two-component regulatory system</keyword>
<evidence type="ECO:0000256" key="5">
    <source>
        <dbReference type="ARBA" id="ARBA00023163"/>
    </source>
</evidence>
<proteinExistence type="inferred from homology"/>
<dbReference type="InterPro" id="IPR051677">
    <property type="entry name" value="AfsR-DnrI-RedD_regulator"/>
</dbReference>
<keyword evidence="4 6" id="KW-0238">DNA-binding</keyword>
<dbReference type="Pfam" id="PF00486">
    <property type="entry name" value="Trans_reg_C"/>
    <property type="match status" value="1"/>
</dbReference>
<evidence type="ECO:0000256" key="2">
    <source>
        <dbReference type="ARBA" id="ARBA00023012"/>
    </source>
</evidence>
<dbReference type="InterPro" id="IPR011990">
    <property type="entry name" value="TPR-like_helical_dom_sf"/>
</dbReference>
<dbReference type="Pfam" id="PF03704">
    <property type="entry name" value="BTAD"/>
    <property type="match status" value="1"/>
</dbReference>
<dbReference type="SUPFAM" id="SSF46894">
    <property type="entry name" value="C-terminal effector domain of the bipartite response regulators"/>
    <property type="match status" value="1"/>
</dbReference>
<evidence type="ECO:0000256" key="3">
    <source>
        <dbReference type="ARBA" id="ARBA00023015"/>
    </source>
</evidence>
<evidence type="ECO:0000313" key="8">
    <source>
        <dbReference type="EMBL" id="MFH8548728.1"/>
    </source>
</evidence>
<protein>
    <submittedName>
        <fullName evidence="8">BTAD domain-containing putative transcriptional regulator</fullName>
    </submittedName>
</protein>
<organism evidence="8 9">
    <name type="scientific">Streptomyces longisporoflavus</name>
    <dbReference type="NCBI Taxonomy" id="28044"/>
    <lineage>
        <taxon>Bacteria</taxon>
        <taxon>Bacillati</taxon>
        <taxon>Actinomycetota</taxon>
        <taxon>Actinomycetes</taxon>
        <taxon>Kitasatosporales</taxon>
        <taxon>Streptomycetaceae</taxon>
        <taxon>Streptomyces</taxon>
    </lineage>
</organism>